<evidence type="ECO:0000259" key="1">
    <source>
        <dbReference type="Pfam" id="PF00735"/>
    </source>
</evidence>
<comment type="caution">
    <text evidence="2">The sequence shown here is derived from an EMBL/GenBank/DDBJ whole genome shotgun (WGS) entry which is preliminary data.</text>
</comment>
<dbReference type="InterPro" id="IPR030379">
    <property type="entry name" value="G_SEPTIN_dom"/>
</dbReference>
<organism evidence="2 3">
    <name type="scientific">Cirrhinus mrigala</name>
    <name type="common">Mrigala</name>
    <dbReference type="NCBI Taxonomy" id="683832"/>
    <lineage>
        <taxon>Eukaryota</taxon>
        <taxon>Metazoa</taxon>
        <taxon>Chordata</taxon>
        <taxon>Craniata</taxon>
        <taxon>Vertebrata</taxon>
        <taxon>Euteleostomi</taxon>
        <taxon>Actinopterygii</taxon>
        <taxon>Neopterygii</taxon>
        <taxon>Teleostei</taxon>
        <taxon>Ostariophysi</taxon>
        <taxon>Cypriniformes</taxon>
        <taxon>Cyprinidae</taxon>
        <taxon>Labeoninae</taxon>
        <taxon>Labeonini</taxon>
        <taxon>Cirrhinus</taxon>
    </lineage>
</organism>
<sequence>SHLQDLKDVTHNIHYETYRVKRLNESNANGLALSPLTLENGTLEKNDAESHL</sequence>
<dbReference type="EMBL" id="JAMKFB020000003">
    <property type="protein sequence ID" value="KAL0197887.1"/>
    <property type="molecule type" value="Genomic_DNA"/>
</dbReference>
<feature type="non-terminal residue" evidence="2">
    <location>
        <position position="1"/>
    </location>
</feature>
<dbReference type="Pfam" id="PF00735">
    <property type="entry name" value="Septin"/>
    <property type="match status" value="1"/>
</dbReference>
<feature type="domain" description="Septin-type G" evidence="1">
    <location>
        <begin position="2"/>
        <end position="28"/>
    </location>
</feature>
<accession>A0ABD0RH66</accession>
<dbReference type="Gene3D" id="3.40.50.300">
    <property type="entry name" value="P-loop containing nucleotide triphosphate hydrolases"/>
    <property type="match status" value="1"/>
</dbReference>
<reference evidence="2 3" key="1">
    <citation type="submission" date="2024-05" db="EMBL/GenBank/DDBJ databases">
        <title>Genome sequencing and assembly of Indian major carp, Cirrhinus mrigala (Hamilton, 1822).</title>
        <authorList>
            <person name="Mohindra V."/>
            <person name="Chowdhury L.M."/>
            <person name="Lal K."/>
            <person name="Jena J.K."/>
        </authorList>
    </citation>
    <scope>NUCLEOTIDE SEQUENCE [LARGE SCALE GENOMIC DNA]</scope>
    <source>
        <strain evidence="2">CM1030</strain>
        <tissue evidence="2">Blood</tissue>
    </source>
</reference>
<keyword evidence="3" id="KW-1185">Reference proteome</keyword>
<evidence type="ECO:0000313" key="2">
    <source>
        <dbReference type="EMBL" id="KAL0197887.1"/>
    </source>
</evidence>
<name>A0ABD0RH66_CIRMR</name>
<evidence type="ECO:0000313" key="3">
    <source>
        <dbReference type="Proteomes" id="UP001529510"/>
    </source>
</evidence>
<dbReference type="InterPro" id="IPR027417">
    <property type="entry name" value="P-loop_NTPase"/>
</dbReference>
<protein>
    <recommendedName>
        <fullName evidence="1">Septin-type G domain-containing protein</fullName>
    </recommendedName>
</protein>
<dbReference type="AlphaFoldDB" id="A0ABD0RH66"/>
<gene>
    <name evidence="2" type="ORF">M9458_006427</name>
</gene>
<proteinExistence type="predicted"/>
<dbReference type="Proteomes" id="UP001529510">
    <property type="component" value="Unassembled WGS sequence"/>
</dbReference>